<dbReference type="EMBL" id="JBGBPQ010000017">
    <property type="protein sequence ID" value="KAL1507837.1"/>
    <property type="molecule type" value="Genomic_DNA"/>
</dbReference>
<name>A0AB34IXI1_PRYPA</name>
<gene>
    <name evidence="1" type="ORF">AB1Y20_007445</name>
</gene>
<comment type="caution">
    <text evidence="1">The sequence shown here is derived from an EMBL/GenBank/DDBJ whole genome shotgun (WGS) entry which is preliminary data.</text>
</comment>
<sequence>MRGGCAEVVAPPLLWRGSAAGTPSPLGPTFCSERYLTQLRCANRSWLFSRRVTSDPRQFATLGRQRGAADASAPHPFVGVPHEWLLSHNLALACEAGVLLAYGGMAHPPRWLALPEAGVDWLGDDVGIATAAATARLPLRWSAPLLVRSGSKRGTACVHRISPLQDCEYDGKLSVVRWRGRRLLFTRSNLRRSSGGRHVQLTSSRDGVTQWTRFQQLRIEGFAAGEELFDIYFFSVRVLRLHGRAFLLGVFPGIVEGFGGVFVTTSDDGLHWSRAVRVIKSRVIAGRVNSHPVDGAHVDDIWGLERHDELGDQVPLAVQHNVDNRVCDNDKCDYTCAVRPHVCVYHLNGTGLLAMHDEGTSSMPPTAVSRDIETAEQSNLRLSLTQAADCPDSPKMLEKAESTQRYLTAVYPAAAPLLRQMSSTLLAFSYRQLDYIYAGCSEQALSQLRPATTSCTSMHENATSSSAPPQLPYVPPGAWFHAVVRPTPPRPFQASAAVRYVLYPNGLVPRPRPANKLAPDLDDATGSIYFDLTADHRVARLLTVSDGEFLEVEQWGGWSTHACPPICGLWANVWKGTGVAMRLQAPFASLNKATAVVEMLLELGRQKLQPQTQYLPAFTLCVFSRRDAETSFLGRPSRLKELAEALRVRGPAAALCERFPEASFASCVAAQLVVDNPCEAAAAPIAHRFKKWIKASTGASPDAIVNSLLQLGQGGTNKSTGAHRFAIYWLYGVCGVGGPKARTGLGWDELLTTLACVLGHKSVVLAASSNDNGLLHQEVVDFSLPGELGWPEVSLPYTDTNAITSCIDPFSWSRKDKRAGPHDQTARRIQLHAFY</sequence>
<proteinExistence type="predicted"/>
<dbReference type="Proteomes" id="UP001515480">
    <property type="component" value="Unassembled WGS sequence"/>
</dbReference>
<accession>A0AB34IXI1</accession>
<reference evidence="1 2" key="1">
    <citation type="journal article" date="2024" name="Science">
        <title>Giant polyketide synthase enzymes in the biosynthesis of giant marine polyether toxins.</title>
        <authorList>
            <person name="Fallon T.R."/>
            <person name="Shende V.V."/>
            <person name="Wierzbicki I.H."/>
            <person name="Pendleton A.L."/>
            <person name="Watervoot N.F."/>
            <person name="Auber R.P."/>
            <person name="Gonzalez D.J."/>
            <person name="Wisecaver J.H."/>
            <person name="Moore B.S."/>
        </authorList>
    </citation>
    <scope>NUCLEOTIDE SEQUENCE [LARGE SCALE GENOMIC DNA]</scope>
    <source>
        <strain evidence="1 2">12B1</strain>
    </source>
</reference>
<dbReference type="AlphaFoldDB" id="A0AB34IXI1"/>
<evidence type="ECO:0000313" key="2">
    <source>
        <dbReference type="Proteomes" id="UP001515480"/>
    </source>
</evidence>
<protein>
    <submittedName>
        <fullName evidence="1">Uncharacterized protein</fullName>
    </submittedName>
</protein>
<keyword evidence="2" id="KW-1185">Reference proteome</keyword>
<evidence type="ECO:0000313" key="1">
    <source>
        <dbReference type="EMBL" id="KAL1507837.1"/>
    </source>
</evidence>
<organism evidence="1 2">
    <name type="scientific">Prymnesium parvum</name>
    <name type="common">Toxic golden alga</name>
    <dbReference type="NCBI Taxonomy" id="97485"/>
    <lineage>
        <taxon>Eukaryota</taxon>
        <taxon>Haptista</taxon>
        <taxon>Haptophyta</taxon>
        <taxon>Prymnesiophyceae</taxon>
        <taxon>Prymnesiales</taxon>
        <taxon>Prymnesiaceae</taxon>
        <taxon>Prymnesium</taxon>
    </lineage>
</organism>